<reference evidence="1" key="1">
    <citation type="journal article" date="2014" name="Front. Microbiol.">
        <title>High frequency of phylogenetically diverse reductive dehalogenase-homologous genes in deep subseafloor sedimentary metagenomes.</title>
        <authorList>
            <person name="Kawai M."/>
            <person name="Futagami T."/>
            <person name="Toyoda A."/>
            <person name="Takaki Y."/>
            <person name="Nishi S."/>
            <person name="Hori S."/>
            <person name="Arai W."/>
            <person name="Tsubouchi T."/>
            <person name="Morono Y."/>
            <person name="Uchiyama I."/>
            <person name="Ito T."/>
            <person name="Fujiyama A."/>
            <person name="Inagaki F."/>
            <person name="Takami H."/>
        </authorList>
    </citation>
    <scope>NUCLEOTIDE SEQUENCE</scope>
    <source>
        <strain evidence="1">Expedition CK06-06</strain>
    </source>
</reference>
<name>X1GPZ7_9ZZZZ</name>
<proteinExistence type="predicted"/>
<gene>
    <name evidence="1" type="ORF">S03H2_15161</name>
</gene>
<feature type="non-terminal residue" evidence="1">
    <location>
        <position position="1"/>
    </location>
</feature>
<evidence type="ECO:0000313" key="1">
    <source>
        <dbReference type="EMBL" id="GAH46945.1"/>
    </source>
</evidence>
<dbReference type="AlphaFoldDB" id="X1GPZ7"/>
<comment type="caution">
    <text evidence="1">The sequence shown here is derived from an EMBL/GenBank/DDBJ whole genome shotgun (WGS) entry which is preliminary data.</text>
</comment>
<sequence length="31" mass="3979">EKKGEYRKDFTYVRKAEKILNTRRLYYAKFY</sequence>
<dbReference type="EMBL" id="BARU01007696">
    <property type="protein sequence ID" value="GAH46945.1"/>
    <property type="molecule type" value="Genomic_DNA"/>
</dbReference>
<organism evidence="1">
    <name type="scientific">marine sediment metagenome</name>
    <dbReference type="NCBI Taxonomy" id="412755"/>
    <lineage>
        <taxon>unclassified sequences</taxon>
        <taxon>metagenomes</taxon>
        <taxon>ecological metagenomes</taxon>
    </lineage>
</organism>
<protein>
    <submittedName>
        <fullName evidence="1">Uncharacterized protein</fullName>
    </submittedName>
</protein>
<accession>X1GPZ7</accession>